<gene>
    <name evidence="3" type="ORF">ABDK96_07330</name>
</gene>
<dbReference type="Pfam" id="PF14012">
    <property type="entry name" value="DUF4229"/>
    <property type="match status" value="1"/>
</dbReference>
<feature type="transmembrane region" description="Helical" evidence="2">
    <location>
        <begin position="29"/>
        <end position="47"/>
    </location>
</feature>
<dbReference type="RefSeq" id="WP_309812282.1">
    <property type="nucleotide sequence ID" value="NZ_JBDXMX010000003.1"/>
</dbReference>
<protein>
    <submittedName>
        <fullName evidence="3">DUF4229 domain-containing protein</fullName>
    </submittedName>
</protein>
<keyword evidence="2" id="KW-0812">Transmembrane</keyword>
<feature type="region of interest" description="Disordered" evidence="1">
    <location>
        <begin position="70"/>
        <end position="98"/>
    </location>
</feature>
<keyword evidence="2" id="KW-0472">Membrane</keyword>
<evidence type="ECO:0000313" key="3">
    <source>
        <dbReference type="EMBL" id="MEO9247487.1"/>
    </source>
</evidence>
<evidence type="ECO:0000256" key="1">
    <source>
        <dbReference type="SAM" id="MobiDB-lite"/>
    </source>
</evidence>
<reference evidence="3 4" key="1">
    <citation type="submission" date="2024-05" db="EMBL/GenBank/DDBJ databases">
        <authorList>
            <person name="Yi C."/>
        </authorList>
    </citation>
    <scope>NUCLEOTIDE SEQUENCE [LARGE SCALE GENOMIC DNA]</scope>
    <source>
        <strain evidence="3 4">XS13</strain>
    </source>
</reference>
<dbReference type="Proteomes" id="UP001484097">
    <property type="component" value="Unassembled WGS sequence"/>
</dbReference>
<name>A0ABV0IH48_9MICC</name>
<dbReference type="PROSITE" id="PS51257">
    <property type="entry name" value="PROKAR_LIPOPROTEIN"/>
    <property type="match status" value="1"/>
</dbReference>
<proteinExistence type="predicted"/>
<evidence type="ECO:0000256" key="2">
    <source>
        <dbReference type="SAM" id="Phobius"/>
    </source>
</evidence>
<evidence type="ECO:0000313" key="4">
    <source>
        <dbReference type="Proteomes" id="UP001484097"/>
    </source>
</evidence>
<accession>A0ABV0IH48</accession>
<sequence>MRVFKYAVIRLAVFFVVWGACMLLGLGWIFSTIAAAVIALAAGYLFFNDLRTGAGRDVASAWEGRGKAERFKSEQADADAEDSYTEGRYFDPGAEDTR</sequence>
<dbReference type="InterPro" id="IPR025323">
    <property type="entry name" value="DUF4229"/>
</dbReference>
<organism evidence="3 4">
    <name type="scientific">Citricoccus nitrophenolicus</name>
    <dbReference type="NCBI Taxonomy" id="863575"/>
    <lineage>
        <taxon>Bacteria</taxon>
        <taxon>Bacillati</taxon>
        <taxon>Actinomycetota</taxon>
        <taxon>Actinomycetes</taxon>
        <taxon>Micrococcales</taxon>
        <taxon>Micrococcaceae</taxon>
        <taxon>Citricoccus</taxon>
    </lineage>
</organism>
<keyword evidence="4" id="KW-1185">Reference proteome</keyword>
<keyword evidence="2" id="KW-1133">Transmembrane helix</keyword>
<comment type="caution">
    <text evidence="3">The sequence shown here is derived from an EMBL/GenBank/DDBJ whole genome shotgun (WGS) entry which is preliminary data.</text>
</comment>
<dbReference type="EMBL" id="JBDXMX010000003">
    <property type="protein sequence ID" value="MEO9247487.1"/>
    <property type="molecule type" value="Genomic_DNA"/>
</dbReference>